<sequence length="327" mass="37558">MQIEKEGIDDVLHVLYEALRKDGRRHKGSRGGTRELLSVAIRIRNARARISRSEDRGKPFSAVGELLWYLAGSNKLEFIVPYIDLYKEDAEDDGTLHGAYGPRLVNMRDKINQLENVVDLLKAKPGSKRAVIQLFDANDLVGNFKEIPCTTTAQFLVREGRVHLSVTMRSNDAYYGLPHDVFCFTMLQEMVARRLGYDIGEYYHYVGSMHVYEDFLPDLDNYLEEGWHRTESMPPMPEGNPFDLVGTILKAEAAARSGETFRSEDFVAEPYWADVLRLVQVFWASGNGERLDQLKSEFHSQIYRTHLESRRHLRRRVNLDTVGEVSK</sequence>
<organism evidence="5 6">
    <name type="scientific">Rhizobium leguminosarum bv. trifolii</name>
    <dbReference type="NCBI Taxonomy" id="386"/>
    <lineage>
        <taxon>Bacteria</taxon>
        <taxon>Pseudomonadati</taxon>
        <taxon>Pseudomonadota</taxon>
        <taxon>Alphaproteobacteria</taxon>
        <taxon>Hyphomicrobiales</taxon>
        <taxon>Rhizobiaceae</taxon>
        <taxon>Rhizobium/Agrobacterium group</taxon>
        <taxon>Rhizobium</taxon>
    </lineage>
</organism>
<dbReference type="EMBL" id="NAOO01000010">
    <property type="protein sequence ID" value="RFB95798.1"/>
    <property type="molecule type" value="Genomic_DNA"/>
</dbReference>
<evidence type="ECO:0000313" key="6">
    <source>
        <dbReference type="Proteomes" id="UP000256748"/>
    </source>
</evidence>
<dbReference type="RefSeq" id="WP_116273143.1">
    <property type="nucleotide sequence ID" value="NZ_KZ859521.1"/>
</dbReference>
<dbReference type="Pfam" id="PF00303">
    <property type="entry name" value="Thymidylat_synt"/>
    <property type="match status" value="1"/>
</dbReference>
<evidence type="ECO:0000313" key="5">
    <source>
        <dbReference type="EMBL" id="RFB95798.1"/>
    </source>
</evidence>
<dbReference type="SUPFAM" id="SSF55831">
    <property type="entry name" value="Thymidylate synthase/dCMP hydroxymethylase"/>
    <property type="match status" value="1"/>
</dbReference>
<gene>
    <name evidence="5" type="ORF">B5K10_09530</name>
</gene>
<dbReference type="InterPro" id="IPR045097">
    <property type="entry name" value="Thymidate_synth/dCMP_Mease"/>
</dbReference>
<dbReference type="Proteomes" id="UP000256748">
    <property type="component" value="Unassembled WGS sequence"/>
</dbReference>
<dbReference type="Gene3D" id="3.30.572.10">
    <property type="entry name" value="Thymidylate synthase/dCMP hydroxymethylase domain"/>
    <property type="match status" value="1"/>
</dbReference>
<name>A0A3E1BPV6_RHILT</name>
<dbReference type="EC" id="2.1.1.45" evidence="1"/>
<dbReference type="PANTHER" id="PTHR11548">
    <property type="entry name" value="THYMIDYLATE SYNTHASE 1"/>
    <property type="match status" value="1"/>
</dbReference>
<dbReference type="GO" id="GO:0004799">
    <property type="term" value="F:thymidylate synthase activity"/>
    <property type="evidence" value="ECO:0007669"/>
    <property type="project" value="UniProtKB-EC"/>
</dbReference>
<evidence type="ECO:0000256" key="2">
    <source>
        <dbReference type="ARBA" id="ARBA00022603"/>
    </source>
</evidence>
<evidence type="ECO:0000256" key="3">
    <source>
        <dbReference type="ARBA" id="ARBA00022679"/>
    </source>
</evidence>
<evidence type="ECO:0000256" key="1">
    <source>
        <dbReference type="ARBA" id="ARBA00011947"/>
    </source>
</evidence>
<evidence type="ECO:0000259" key="4">
    <source>
        <dbReference type="Pfam" id="PF00303"/>
    </source>
</evidence>
<dbReference type="GO" id="GO:0032259">
    <property type="term" value="P:methylation"/>
    <property type="evidence" value="ECO:0007669"/>
    <property type="project" value="UniProtKB-KW"/>
</dbReference>
<dbReference type="InterPro" id="IPR036926">
    <property type="entry name" value="Thymidate_synth/dCMP_Mease_sf"/>
</dbReference>
<dbReference type="PRINTS" id="PR00108">
    <property type="entry name" value="THYMDSNTHASE"/>
</dbReference>
<dbReference type="PANTHER" id="PTHR11548:SF9">
    <property type="entry name" value="THYMIDYLATE SYNTHASE"/>
    <property type="match status" value="1"/>
</dbReference>
<dbReference type="GO" id="GO:0005829">
    <property type="term" value="C:cytosol"/>
    <property type="evidence" value="ECO:0007669"/>
    <property type="project" value="TreeGrafter"/>
</dbReference>
<protein>
    <recommendedName>
        <fullName evidence="1">thymidylate synthase</fullName>
        <ecNumber evidence="1">2.1.1.45</ecNumber>
    </recommendedName>
</protein>
<dbReference type="AlphaFoldDB" id="A0A3E1BPV6"/>
<keyword evidence="2" id="KW-0489">Methyltransferase</keyword>
<proteinExistence type="predicted"/>
<dbReference type="GO" id="GO:0006231">
    <property type="term" value="P:dTMP biosynthetic process"/>
    <property type="evidence" value="ECO:0007669"/>
    <property type="project" value="InterPro"/>
</dbReference>
<reference evidence="5 6" key="1">
    <citation type="submission" date="2017-03" db="EMBL/GenBank/DDBJ databases">
        <title>Genome analysis of Rhizobial strains effectives or ineffectives for nitrogen fixation isolated from bean seeds.</title>
        <authorList>
            <person name="Peralta H."/>
            <person name="Aguilar-Vera A."/>
            <person name="Mora Y."/>
            <person name="Vargas-Lagunas C."/>
            <person name="Girard L."/>
            <person name="Mora J."/>
        </authorList>
    </citation>
    <scope>NUCLEOTIDE SEQUENCE [LARGE SCALE GENOMIC DNA]</scope>
    <source>
        <strain evidence="5 6">CCGM5</strain>
    </source>
</reference>
<dbReference type="CDD" id="cd00351">
    <property type="entry name" value="TS_Pyrimidine_HMase"/>
    <property type="match status" value="1"/>
</dbReference>
<comment type="caution">
    <text evidence="5">The sequence shown here is derived from an EMBL/GenBank/DDBJ whole genome shotgun (WGS) entry which is preliminary data.</text>
</comment>
<keyword evidence="3" id="KW-0808">Transferase</keyword>
<feature type="domain" description="Thymidylate synthase/dCMP hydroxymethylase" evidence="4">
    <location>
        <begin position="61"/>
        <end position="225"/>
    </location>
</feature>
<dbReference type="InterPro" id="IPR000398">
    <property type="entry name" value="Thymidylate_synthase"/>
</dbReference>
<accession>A0A3E1BPV6</accession>
<dbReference type="InterPro" id="IPR023451">
    <property type="entry name" value="Thymidate_synth/dCMP_Mease_dom"/>
</dbReference>